<evidence type="ECO:0000256" key="7">
    <source>
        <dbReference type="ARBA" id="ARBA00023187"/>
    </source>
</evidence>
<dbReference type="VEuPathDB" id="FungiDB:CJI96_0001971"/>
<reference evidence="11 13" key="3">
    <citation type="journal article" date="2018" name="Nat. Commun.">
        <title>Genomic insights into multidrug-resistance, mating and virulence in Candida auris and related emerging species.</title>
        <authorList>
            <person name="Munoz J.F."/>
            <person name="Gade L."/>
            <person name="Chow N.A."/>
            <person name="Loparev V.N."/>
            <person name="Juieng P."/>
            <person name="Berkow E.L."/>
            <person name="Farrer R.A."/>
            <person name="Litvintseva A.P."/>
            <person name="Cuomo C.A."/>
        </authorList>
    </citation>
    <scope>GENOME REANNOTATION</scope>
    <source>
        <strain evidence="11 13">B8441</strain>
    </source>
</reference>
<reference evidence="12 13" key="1">
    <citation type="journal article" date="2017" name="Clin. Infect. Dis.">
        <title>Simultaneous emergence of multidrug-resistant Candida auris on 3 continents confirmed by whole-genome sequencing and epidemiological analyses.</title>
        <authorList>
            <person name="Lockhart S.R."/>
            <person name="Etienne K.A."/>
            <person name="Vallabhaneni S."/>
            <person name="Farooqi J."/>
            <person name="Chowdhary A."/>
            <person name="Govender N.P."/>
            <person name="Colombo A.L."/>
            <person name="Calvo B."/>
            <person name="Cuomo C.A."/>
            <person name="Desjardins C.A."/>
            <person name="Berkow E.L."/>
            <person name="Castanheira M."/>
            <person name="Magobo R.E."/>
            <person name="Jabeen K."/>
            <person name="Asghar R.J."/>
            <person name="Meis J.F."/>
            <person name="Jackson B."/>
            <person name="Chiller T."/>
            <person name="Litvintseva A.P."/>
        </authorList>
    </citation>
    <scope>NUCLEOTIDE SEQUENCE [LARGE SCALE GENOMIC DNA]</scope>
    <source>
        <strain evidence="12 13">B8441</strain>
    </source>
</reference>
<feature type="domain" description="G-patch" evidence="10">
    <location>
        <begin position="665"/>
        <end position="708"/>
    </location>
</feature>
<dbReference type="EMBL" id="PEKT03000001">
    <property type="protein sequence ID" value="KAK8442999.1"/>
    <property type="molecule type" value="Genomic_DNA"/>
</dbReference>
<gene>
    <name evidence="12" type="ORF">B9J08_003497</name>
    <name evidence="11" type="ORF">B9J08_01356</name>
</gene>
<evidence type="ECO:0000313" key="13">
    <source>
        <dbReference type="Proteomes" id="UP000230249"/>
    </source>
</evidence>
<feature type="compositionally biased region" description="Basic and acidic residues" evidence="9">
    <location>
        <begin position="223"/>
        <end position="234"/>
    </location>
</feature>
<feature type="region of interest" description="Disordered" evidence="9">
    <location>
        <begin position="153"/>
        <end position="283"/>
    </location>
</feature>
<evidence type="ECO:0000256" key="8">
    <source>
        <dbReference type="ARBA" id="ARBA00023242"/>
    </source>
</evidence>
<keyword evidence="8" id="KW-0539">Nucleus</keyword>
<evidence type="ECO:0000256" key="3">
    <source>
        <dbReference type="ARBA" id="ARBA00010306"/>
    </source>
</evidence>
<keyword evidence="5" id="KW-0963">Cytoplasm</keyword>
<dbReference type="InterPro" id="IPR036867">
    <property type="entry name" value="R3H_dom_sf"/>
</dbReference>
<feature type="compositionally biased region" description="Basic residues" evidence="9">
    <location>
        <begin position="56"/>
        <end position="65"/>
    </location>
</feature>
<feature type="region of interest" description="Disordered" evidence="9">
    <location>
        <begin position="628"/>
        <end position="648"/>
    </location>
</feature>
<sequence length="708" mass="79635">MRFLHEDFFEKNCNMPRKKSSSRGSSRGGTRGGSGSRGRGGGRGGSNYGRFYLSKSAKRKGKGKFNPRPANGYEDPEFMDLGAGEYLPSLDSGSEPMSMKALSRRPNRSMMEEARYTERHFGHGVREPLRNKPLIFVKSAEIYDPRKLTVGKLLKREPLELSEDLESLRVDDDDDKENEKLHDVDNDQGNEALYEASEVYEAAEEEQNVSSDEAVGPDDDITQGEHSESAKESDGESEAENNSYSLDEGVNSATIDVDMVQEPPDEDKSSTEEESEIQDEGEYDSEVAFMIDEQGDESISAHYGARKANTKELLQEANLRSAQLSARDDTPNAELADPVATLEHEPYMSVGKVIIRTEIDKNGDLMAEMPKGKANRNGTGFKDLHCDYYEEDSDTDEEGAFEDYLAQVMMGGQGLHDDFDTPISFSCSDSEDQVSEMDDGSNDGLNDILDFAQNQQRSFADLDVPPTRSLRAKGRSKKLKLEFEEAVDAELRESLLEQFEYQKMSRRDKKLRKKEKLKSEALEKNDLFVKYDYSLHIKDIKDEFESFLHDPERENMSFPPLDPHGNKTVNKLATHYNMKCTRCGNGRHIFMKISKARKTFHYLPDYNSISYVMKQRPTFKRSDVKKRTREEIEVSEKSSSRRGPKNNAFVREGDIVGAAAPEISSNNIGRQLLEKLGWVKGEGLGAHGNKGISVPLMATVKKSKTGLK</sequence>
<dbReference type="VEuPathDB" id="FungiDB:B9J08_003497"/>
<dbReference type="STRING" id="498019.A0A2H0ZMN6"/>
<dbReference type="OMA" id="TFASTEM"/>
<evidence type="ECO:0000313" key="11">
    <source>
        <dbReference type="EMBL" id="KAK8442999.1"/>
    </source>
</evidence>
<keyword evidence="6" id="KW-0507">mRNA processing</keyword>
<feature type="compositionally biased region" description="Gly residues" evidence="9">
    <location>
        <begin position="26"/>
        <end position="47"/>
    </location>
</feature>
<feature type="region of interest" description="Disordered" evidence="9">
    <location>
        <begin position="1"/>
        <end position="109"/>
    </location>
</feature>
<accession>A0A2H0ZMN6</accession>
<organism evidence="12">
    <name type="scientific">Candidozyma auris</name>
    <name type="common">Yeast</name>
    <name type="synonym">Candida auris</name>
    <dbReference type="NCBI Taxonomy" id="498019"/>
    <lineage>
        <taxon>Eukaryota</taxon>
        <taxon>Fungi</taxon>
        <taxon>Dikarya</taxon>
        <taxon>Ascomycota</taxon>
        <taxon>Saccharomycotina</taxon>
        <taxon>Pichiomycetes</taxon>
        <taxon>Metschnikowiaceae</taxon>
        <taxon>Candidozyma</taxon>
    </lineage>
</organism>
<dbReference type="GO" id="GO:0008380">
    <property type="term" value="P:RNA splicing"/>
    <property type="evidence" value="ECO:0007669"/>
    <property type="project" value="UniProtKB-KW"/>
</dbReference>
<dbReference type="GO" id="GO:0005634">
    <property type="term" value="C:nucleus"/>
    <property type="evidence" value="ECO:0007669"/>
    <property type="project" value="UniProtKB-SubCell"/>
</dbReference>
<dbReference type="AlphaFoldDB" id="A0A2H0ZMN6"/>
<dbReference type="CDD" id="cd02646">
    <property type="entry name" value="R3H_G-patch"/>
    <property type="match status" value="1"/>
</dbReference>
<comment type="subcellular location">
    <subcellularLocation>
        <location evidence="2">Cytoplasm</location>
    </subcellularLocation>
    <subcellularLocation>
        <location evidence="1">Nucleus</location>
    </subcellularLocation>
</comment>
<dbReference type="PROSITE" id="PS50174">
    <property type="entry name" value="G_PATCH"/>
    <property type="match status" value="1"/>
</dbReference>
<evidence type="ECO:0000256" key="6">
    <source>
        <dbReference type="ARBA" id="ARBA00022664"/>
    </source>
</evidence>
<feature type="compositionally biased region" description="Low complexity" evidence="9">
    <location>
        <begin position="191"/>
        <end position="200"/>
    </location>
</feature>
<dbReference type="GO" id="GO:0003676">
    <property type="term" value="F:nucleic acid binding"/>
    <property type="evidence" value="ECO:0007669"/>
    <property type="project" value="InterPro"/>
</dbReference>
<dbReference type="GO" id="GO:0006397">
    <property type="term" value="P:mRNA processing"/>
    <property type="evidence" value="ECO:0007669"/>
    <property type="project" value="UniProtKB-KW"/>
</dbReference>
<dbReference type="VEuPathDB" id="FungiDB:QG37_08317"/>
<dbReference type="VEuPathDB" id="FungiDB:CJI97_003571"/>
<dbReference type="InterPro" id="IPR034082">
    <property type="entry name" value="R3H_G-patch"/>
</dbReference>
<dbReference type="EMBL" id="PEKT02000007">
    <property type="protein sequence ID" value="PIS51891.1"/>
    <property type="molecule type" value="Genomic_DNA"/>
</dbReference>
<keyword evidence="7" id="KW-0508">mRNA splicing</keyword>
<name>A0A2H0ZMN6_CANAR</name>
<feature type="compositionally biased region" description="Basic and acidic residues" evidence="9">
    <location>
        <begin position="628"/>
        <end position="639"/>
    </location>
</feature>
<protein>
    <recommendedName>
        <fullName evidence="4">Protein SQS1</fullName>
    </recommendedName>
</protein>
<dbReference type="SMART" id="SM00443">
    <property type="entry name" value="G_patch"/>
    <property type="match status" value="1"/>
</dbReference>
<evidence type="ECO:0000256" key="9">
    <source>
        <dbReference type="SAM" id="MobiDB-lite"/>
    </source>
</evidence>
<dbReference type="InterPro" id="IPR000467">
    <property type="entry name" value="G_patch_dom"/>
</dbReference>
<evidence type="ECO:0000259" key="10">
    <source>
        <dbReference type="PROSITE" id="PS50174"/>
    </source>
</evidence>
<feature type="compositionally biased region" description="Basic and acidic residues" evidence="9">
    <location>
        <begin position="1"/>
        <end position="10"/>
    </location>
</feature>
<reference evidence="11" key="4">
    <citation type="submission" date="2024-03" db="EMBL/GenBank/DDBJ databases">
        <title>Improved genome assembly of Candida auris strain B8441 and annotation of B11205.</title>
        <authorList>
            <person name="Cauldron N.C."/>
            <person name="Shea T."/>
            <person name="Cuomo C.A."/>
        </authorList>
    </citation>
    <scope>NUCLEOTIDE SEQUENCE</scope>
    <source>
        <strain evidence="11">B8441</strain>
    </source>
</reference>
<evidence type="ECO:0000256" key="4">
    <source>
        <dbReference type="ARBA" id="ARBA00018964"/>
    </source>
</evidence>
<evidence type="ECO:0000256" key="5">
    <source>
        <dbReference type="ARBA" id="ARBA00022490"/>
    </source>
</evidence>
<evidence type="ECO:0000313" key="12">
    <source>
        <dbReference type="EMBL" id="PIS51891.1"/>
    </source>
</evidence>
<dbReference type="GO" id="GO:0005737">
    <property type="term" value="C:cytoplasm"/>
    <property type="evidence" value="ECO:0007669"/>
    <property type="project" value="UniProtKB-SubCell"/>
</dbReference>
<evidence type="ECO:0000256" key="2">
    <source>
        <dbReference type="ARBA" id="ARBA00004496"/>
    </source>
</evidence>
<comment type="caution">
    <text evidence="12">The sequence shown here is derived from an EMBL/GenBank/DDBJ whole genome shotgun (WGS) entry which is preliminary data.</text>
</comment>
<feature type="compositionally biased region" description="Acidic residues" evidence="9">
    <location>
        <begin position="160"/>
        <end position="176"/>
    </location>
</feature>
<evidence type="ECO:0000256" key="1">
    <source>
        <dbReference type="ARBA" id="ARBA00004123"/>
    </source>
</evidence>
<dbReference type="VEuPathDB" id="FungiDB:CJJ09_000609"/>
<dbReference type="InterPro" id="IPR051189">
    <property type="entry name" value="Splicing_assoc_domain"/>
</dbReference>
<dbReference type="VEuPathDB" id="FungiDB:CJJ07_001707"/>
<reference evidence="12" key="2">
    <citation type="submission" date="2017-11" db="EMBL/GenBank/DDBJ databases">
        <title>Candida auris genome assembly and annotation.</title>
        <authorList>
            <person name="Munoz J.F."/>
            <person name="Gade L.G."/>
            <person name="Chow N.A."/>
            <person name="Litvintseva A.P."/>
            <person name="Loparev V.N."/>
            <person name="Cuomo C.A."/>
        </authorList>
    </citation>
    <scope>NUCLEOTIDE SEQUENCE</scope>
    <source>
        <strain evidence="12">B8441</strain>
    </source>
</reference>
<dbReference type="Proteomes" id="UP000230249">
    <property type="component" value="Unassembled WGS sequence"/>
</dbReference>
<comment type="similarity">
    <text evidence="3">Belongs to the SQS1 family.</text>
</comment>
<dbReference type="PANTHER" id="PTHR14195">
    <property type="entry name" value="G PATCH DOMAIN CONTAINING PROTEIN 2"/>
    <property type="match status" value="1"/>
</dbReference>
<keyword evidence="13" id="KW-1185">Reference proteome</keyword>
<feature type="compositionally biased region" description="Acidic residues" evidence="9">
    <location>
        <begin position="272"/>
        <end position="283"/>
    </location>
</feature>
<dbReference type="Pfam" id="PF01585">
    <property type="entry name" value="G-patch"/>
    <property type="match status" value="1"/>
</dbReference>
<proteinExistence type="inferred from homology"/>
<dbReference type="SUPFAM" id="SSF82708">
    <property type="entry name" value="R3H domain"/>
    <property type="match status" value="1"/>
</dbReference>